<dbReference type="PANTHER" id="PTHR48100:SF15">
    <property type="entry name" value="SEDOHEPTULOSE 1,7-BISPHOSPHATASE"/>
    <property type="match status" value="1"/>
</dbReference>
<gene>
    <name evidence="1" type="ORF">ACK2TP_17370</name>
</gene>
<dbReference type="CDD" id="cd07067">
    <property type="entry name" value="HP_PGM_like"/>
    <property type="match status" value="1"/>
</dbReference>
<dbReference type="Gene3D" id="3.40.50.1240">
    <property type="entry name" value="Phosphoglycerate mutase-like"/>
    <property type="match status" value="1"/>
</dbReference>
<dbReference type="InterPro" id="IPR013078">
    <property type="entry name" value="His_Pase_superF_clade-1"/>
</dbReference>
<organism evidence="1 2">
    <name type="scientific">Terriglobus aquaticus</name>
    <dbReference type="NCBI Taxonomy" id="940139"/>
    <lineage>
        <taxon>Bacteria</taxon>
        <taxon>Pseudomonadati</taxon>
        <taxon>Acidobacteriota</taxon>
        <taxon>Terriglobia</taxon>
        <taxon>Terriglobales</taxon>
        <taxon>Acidobacteriaceae</taxon>
        <taxon>Terriglobus</taxon>
    </lineage>
</organism>
<keyword evidence="2" id="KW-1185">Reference proteome</keyword>
<dbReference type="Proteomes" id="UP001634747">
    <property type="component" value="Unassembled WGS sequence"/>
</dbReference>
<reference evidence="1 2" key="1">
    <citation type="submission" date="2024-12" db="EMBL/GenBank/DDBJ databases">
        <authorList>
            <person name="Lee Y."/>
        </authorList>
    </citation>
    <scope>NUCLEOTIDE SEQUENCE [LARGE SCALE GENOMIC DNA]</scope>
    <source>
        <strain evidence="1 2">03SUJ4</strain>
    </source>
</reference>
<dbReference type="RefSeq" id="WP_263414297.1">
    <property type="nucleotide sequence ID" value="NZ_BAABBH010000001.1"/>
</dbReference>
<accession>A0ABW9KRQ1</accession>
<comment type="caution">
    <text evidence="1">The sequence shown here is derived from an EMBL/GenBank/DDBJ whole genome shotgun (WGS) entry which is preliminary data.</text>
</comment>
<dbReference type="PANTHER" id="PTHR48100">
    <property type="entry name" value="BROAD-SPECIFICITY PHOSPHATASE YOR283W-RELATED"/>
    <property type="match status" value="1"/>
</dbReference>
<dbReference type="InterPro" id="IPR029033">
    <property type="entry name" value="His_PPase_superfam"/>
</dbReference>
<evidence type="ECO:0000313" key="1">
    <source>
        <dbReference type="EMBL" id="MFN2977545.1"/>
    </source>
</evidence>
<proteinExistence type="predicted"/>
<keyword evidence="1" id="KW-0378">Hydrolase</keyword>
<dbReference type="InterPro" id="IPR050275">
    <property type="entry name" value="PGM_Phosphatase"/>
</dbReference>
<sequence>MANASKAELWLIRHGETEWSKSGAHTSYTDLPLTDHGREQAAALEPVLAKVQFDLVLTSPRQRAQETAKLAGVHAAAQIEPNLQEWNYGEFEGKSTPEIREQIPDWNVWRSPITGGESLQEVSARAQAVIDRCLQHGGRCALFAHAHFFRILAGVWIGPGPAQGGEMGEHLALSTASISVLGWERDTRVISRWNELPPLVKS</sequence>
<dbReference type="GO" id="GO:0016787">
    <property type="term" value="F:hydrolase activity"/>
    <property type="evidence" value="ECO:0007669"/>
    <property type="project" value="UniProtKB-KW"/>
</dbReference>
<name>A0ABW9KRQ1_9BACT</name>
<evidence type="ECO:0000313" key="2">
    <source>
        <dbReference type="Proteomes" id="UP001634747"/>
    </source>
</evidence>
<dbReference type="EMBL" id="JBJYXY010000001">
    <property type="protein sequence ID" value="MFN2977545.1"/>
    <property type="molecule type" value="Genomic_DNA"/>
</dbReference>
<dbReference type="Pfam" id="PF00300">
    <property type="entry name" value="His_Phos_1"/>
    <property type="match status" value="1"/>
</dbReference>
<dbReference type="EC" id="3.1.3.-" evidence="1"/>
<protein>
    <submittedName>
        <fullName evidence="1">Histidine phosphatase family protein</fullName>
        <ecNumber evidence="1">3.1.3.-</ecNumber>
    </submittedName>
</protein>
<dbReference type="SMART" id="SM00855">
    <property type="entry name" value="PGAM"/>
    <property type="match status" value="1"/>
</dbReference>
<dbReference type="SUPFAM" id="SSF53254">
    <property type="entry name" value="Phosphoglycerate mutase-like"/>
    <property type="match status" value="1"/>
</dbReference>